<dbReference type="PROSITE" id="PS00585">
    <property type="entry name" value="RIBOSOMAL_S5"/>
    <property type="match status" value="1"/>
</dbReference>
<dbReference type="InterPro" id="IPR018192">
    <property type="entry name" value="Ribosomal_uS5_N_CS"/>
</dbReference>
<feature type="domain" description="S5 DRBM" evidence="11">
    <location>
        <begin position="1"/>
        <end position="63"/>
    </location>
</feature>
<name>A0A6M1RX75_9BACT</name>
<dbReference type="FunFam" id="3.30.230.10:FF:000002">
    <property type="entry name" value="30S ribosomal protein S5"/>
    <property type="match status" value="1"/>
</dbReference>
<dbReference type="PROSITE" id="PS50881">
    <property type="entry name" value="S5_DSRBD"/>
    <property type="match status" value="1"/>
</dbReference>
<evidence type="ECO:0000256" key="8">
    <source>
        <dbReference type="HAMAP-Rule" id="MF_01307"/>
    </source>
</evidence>
<dbReference type="InterPro" id="IPR000851">
    <property type="entry name" value="Ribosomal_uS5"/>
</dbReference>
<comment type="subunit">
    <text evidence="8">Part of the 30S ribosomal subunit. Contacts proteins S4 and S8.</text>
</comment>
<dbReference type="InterPro" id="IPR020568">
    <property type="entry name" value="Ribosomal_Su5_D2-typ_SF"/>
</dbReference>
<evidence type="ECO:0000256" key="6">
    <source>
        <dbReference type="ARBA" id="ARBA00023274"/>
    </source>
</evidence>
<comment type="function">
    <text evidence="8">With S4 and S12 plays an important role in translational accuracy.</text>
</comment>
<dbReference type="Proteomes" id="UP000477311">
    <property type="component" value="Unassembled WGS sequence"/>
</dbReference>
<keyword evidence="5 8" id="KW-0689">Ribosomal protein</keyword>
<dbReference type="InterPro" id="IPR005324">
    <property type="entry name" value="Ribosomal_uS5_C"/>
</dbReference>
<evidence type="ECO:0000313" key="13">
    <source>
        <dbReference type="Proteomes" id="UP000477311"/>
    </source>
</evidence>
<dbReference type="GO" id="GO:0015935">
    <property type="term" value="C:small ribosomal subunit"/>
    <property type="evidence" value="ECO:0007669"/>
    <property type="project" value="InterPro"/>
</dbReference>
<comment type="domain">
    <text evidence="8">The N-terminal domain interacts with the head of the 30S subunit; the C-terminal domain interacts with the body and contacts protein S4. The interaction surface between S4 and S5 is involved in control of translational fidelity.</text>
</comment>
<evidence type="ECO:0000259" key="11">
    <source>
        <dbReference type="PROSITE" id="PS50881"/>
    </source>
</evidence>
<dbReference type="GO" id="GO:0019843">
    <property type="term" value="F:rRNA binding"/>
    <property type="evidence" value="ECO:0007669"/>
    <property type="project" value="UniProtKB-UniRule"/>
</dbReference>
<evidence type="ECO:0000256" key="7">
    <source>
        <dbReference type="ARBA" id="ARBA00035255"/>
    </source>
</evidence>
<keyword evidence="13" id="KW-1185">Reference proteome</keyword>
<protein>
    <recommendedName>
        <fullName evidence="7 8">Small ribosomal subunit protein uS5</fullName>
    </recommendedName>
</protein>
<gene>
    <name evidence="8 12" type="primary">rpsE</name>
    <name evidence="12" type="ORF">G4L39_11810</name>
</gene>
<dbReference type="EMBL" id="JAAKYA010000079">
    <property type="protein sequence ID" value="NGO40071.1"/>
    <property type="molecule type" value="Genomic_DNA"/>
</dbReference>
<reference evidence="12 13" key="1">
    <citation type="submission" date="2020-02" db="EMBL/GenBank/DDBJ databases">
        <title>Draft genome sequence of Limisphaera ngatamarikiensis NGM72.4T, a thermophilic Verrucomicrobia grouped in subdivision 3.</title>
        <authorList>
            <person name="Carere C.R."/>
            <person name="Steen J."/>
            <person name="Hugenholtz P."/>
            <person name="Stott M.B."/>
        </authorList>
    </citation>
    <scope>NUCLEOTIDE SEQUENCE [LARGE SCALE GENOMIC DNA]</scope>
    <source>
        <strain evidence="12 13">NGM72.4</strain>
    </source>
</reference>
<dbReference type="PANTHER" id="PTHR48277">
    <property type="entry name" value="MITOCHONDRIAL RIBOSOMAL PROTEIN S5"/>
    <property type="match status" value="1"/>
</dbReference>
<dbReference type="Gene3D" id="3.30.230.10">
    <property type="match status" value="1"/>
</dbReference>
<dbReference type="Pfam" id="PF03719">
    <property type="entry name" value="Ribosomal_S5_C"/>
    <property type="match status" value="1"/>
</dbReference>
<dbReference type="SUPFAM" id="SSF54768">
    <property type="entry name" value="dsRNA-binding domain-like"/>
    <property type="match status" value="1"/>
</dbReference>
<evidence type="ECO:0000256" key="3">
    <source>
        <dbReference type="ARBA" id="ARBA00022730"/>
    </source>
</evidence>
<dbReference type="PANTHER" id="PTHR48277:SF1">
    <property type="entry name" value="MITOCHONDRIAL RIBOSOMAL PROTEIN S5"/>
    <property type="match status" value="1"/>
</dbReference>
<proteinExistence type="inferred from homology"/>
<accession>A0A6M1RX75</accession>
<keyword evidence="6 8" id="KW-0687">Ribonucleoprotein</keyword>
<evidence type="ECO:0000256" key="9">
    <source>
        <dbReference type="RuleBase" id="RU003823"/>
    </source>
</evidence>
<dbReference type="InterPro" id="IPR014721">
    <property type="entry name" value="Ribsml_uS5_D2-typ_fold_subgr"/>
</dbReference>
<dbReference type="HAMAP" id="MF_01307_B">
    <property type="entry name" value="Ribosomal_uS5_B"/>
    <property type="match status" value="1"/>
</dbReference>
<dbReference type="GO" id="GO:0006412">
    <property type="term" value="P:translation"/>
    <property type="evidence" value="ECO:0007669"/>
    <property type="project" value="UniProtKB-UniRule"/>
</dbReference>
<dbReference type="Pfam" id="PF00333">
    <property type="entry name" value="Ribosomal_S5"/>
    <property type="match status" value="1"/>
</dbReference>
<dbReference type="SUPFAM" id="SSF54211">
    <property type="entry name" value="Ribosomal protein S5 domain 2-like"/>
    <property type="match status" value="1"/>
</dbReference>
<evidence type="ECO:0000256" key="4">
    <source>
        <dbReference type="ARBA" id="ARBA00022884"/>
    </source>
</evidence>
<dbReference type="InterPro" id="IPR005712">
    <property type="entry name" value="Ribosomal_uS5_bac-type"/>
</dbReference>
<keyword evidence="3 8" id="KW-0699">rRNA-binding</keyword>
<comment type="similarity">
    <text evidence="2 8 9">Belongs to the universal ribosomal protein uS5 family.</text>
</comment>
<organism evidence="12 13">
    <name type="scientific">Limisphaera ngatamarikiensis</name>
    <dbReference type="NCBI Taxonomy" id="1324935"/>
    <lineage>
        <taxon>Bacteria</taxon>
        <taxon>Pseudomonadati</taxon>
        <taxon>Verrucomicrobiota</taxon>
        <taxon>Verrucomicrobiia</taxon>
        <taxon>Limisphaerales</taxon>
        <taxon>Limisphaeraceae</taxon>
        <taxon>Limisphaera</taxon>
    </lineage>
</organism>
<dbReference type="GO" id="GO:0003735">
    <property type="term" value="F:structural constituent of ribosome"/>
    <property type="evidence" value="ECO:0007669"/>
    <property type="project" value="UniProtKB-UniRule"/>
</dbReference>
<evidence type="ECO:0000256" key="5">
    <source>
        <dbReference type="ARBA" id="ARBA00022980"/>
    </source>
</evidence>
<dbReference type="Gene3D" id="3.30.160.20">
    <property type="match status" value="1"/>
</dbReference>
<dbReference type="GO" id="GO:0005737">
    <property type="term" value="C:cytoplasm"/>
    <property type="evidence" value="ECO:0007669"/>
    <property type="project" value="UniProtKB-ARBA"/>
</dbReference>
<evidence type="ECO:0000256" key="2">
    <source>
        <dbReference type="ARBA" id="ARBA00008945"/>
    </source>
</evidence>
<comment type="function">
    <text evidence="1 8">Located at the back of the 30S subunit body where it stabilizes the conformation of the head with respect to the body.</text>
</comment>
<feature type="region of interest" description="Disordered" evidence="10">
    <location>
        <begin position="147"/>
        <end position="170"/>
    </location>
</feature>
<dbReference type="AlphaFoldDB" id="A0A6M1RX75"/>
<keyword evidence="4 8" id="KW-0694">RNA-binding</keyword>
<dbReference type="RefSeq" id="WP_165108430.1">
    <property type="nucleotide sequence ID" value="NZ_JAAKYA010000079.1"/>
</dbReference>
<evidence type="ECO:0000256" key="10">
    <source>
        <dbReference type="SAM" id="MobiDB-lite"/>
    </source>
</evidence>
<sequence length="170" mass="17696">MEKVIFINRSAKVVKGGRRFSFSALVVAGDRKGRVGLGLGKAGEVADAIRRGGEIAKANMVPVALLGPTIPHEVVSRFDGAEVLLKPASQGTGVIAGRTVRAVLEAAGVRDVLSKCMGSRNPINVAQATLKALLKLRLPEEVFEERGLNRGRKTATEPSGAAAESANTGA</sequence>
<evidence type="ECO:0000313" key="12">
    <source>
        <dbReference type="EMBL" id="NGO40071.1"/>
    </source>
</evidence>
<dbReference type="NCBIfam" id="TIGR01021">
    <property type="entry name" value="rpsE_bact"/>
    <property type="match status" value="1"/>
</dbReference>
<comment type="caution">
    <text evidence="12">The sequence shown here is derived from an EMBL/GenBank/DDBJ whole genome shotgun (WGS) entry which is preliminary data.</text>
</comment>
<dbReference type="InterPro" id="IPR013810">
    <property type="entry name" value="Ribosomal_uS5_N"/>
</dbReference>
<evidence type="ECO:0000256" key="1">
    <source>
        <dbReference type="ARBA" id="ARBA00003093"/>
    </source>
</evidence>